<feature type="transmembrane region" description="Helical" evidence="1">
    <location>
        <begin position="33"/>
        <end position="53"/>
    </location>
</feature>
<keyword evidence="1" id="KW-0472">Membrane</keyword>
<feature type="transmembrane region" description="Helical" evidence="1">
    <location>
        <begin position="73"/>
        <end position="91"/>
    </location>
</feature>
<dbReference type="EMBL" id="NEXH01000021">
    <property type="protein sequence ID" value="PSN94617.1"/>
    <property type="molecule type" value="Genomic_DNA"/>
</dbReference>
<accession>A0A2R6B7J1</accession>
<organism evidence="2 4">
    <name type="scientific">Candidatus Marsarchaeota G2 archaeon ECH_B_2</name>
    <dbReference type="NCBI Taxonomy" id="1978160"/>
    <lineage>
        <taxon>Archaea</taxon>
        <taxon>Candidatus Marsarchaeota</taxon>
        <taxon>Candidatus Marsarchaeota group 2</taxon>
    </lineage>
</organism>
<evidence type="ECO:0000256" key="1">
    <source>
        <dbReference type="SAM" id="Phobius"/>
    </source>
</evidence>
<evidence type="ECO:0000313" key="3">
    <source>
        <dbReference type="EMBL" id="PSN96146.1"/>
    </source>
</evidence>
<feature type="transmembrane region" description="Helical" evidence="1">
    <location>
        <begin position="6"/>
        <end position="26"/>
    </location>
</feature>
<protein>
    <submittedName>
        <fullName evidence="2">Uncharacterized protein</fullName>
    </submittedName>
</protein>
<evidence type="ECO:0000313" key="4">
    <source>
        <dbReference type="Proteomes" id="UP000241284"/>
    </source>
</evidence>
<dbReference type="Proteomes" id="UP000241284">
    <property type="component" value="Unassembled WGS sequence"/>
</dbReference>
<dbReference type="AlphaFoldDB" id="A0A2R6B7J1"/>
<keyword evidence="1" id="KW-1133">Transmembrane helix</keyword>
<dbReference type="EMBL" id="NEXH01000004">
    <property type="protein sequence ID" value="PSN96146.1"/>
    <property type="molecule type" value="Genomic_DNA"/>
</dbReference>
<keyword evidence="1" id="KW-0812">Transmembrane</keyword>
<proteinExistence type="predicted"/>
<sequence>MYSLAPLITVTGGWVIAALLIALSVYVRRANRVAVNISTLLGILSIITSPLIPAHTGALLDFGSTPKITLLDALQILGFYVFPTVFIVLRFTKLKTPNPPNTKK</sequence>
<evidence type="ECO:0000313" key="2">
    <source>
        <dbReference type="EMBL" id="PSN94617.1"/>
    </source>
</evidence>
<name>A0A2R6B7J1_9ARCH</name>
<gene>
    <name evidence="3" type="ORF">B9Q06_03450</name>
    <name evidence="2" type="ORF">B9Q06_08545</name>
</gene>
<comment type="caution">
    <text evidence="2">The sequence shown here is derived from an EMBL/GenBank/DDBJ whole genome shotgun (WGS) entry which is preliminary data.</text>
</comment>
<reference evidence="2 4" key="1">
    <citation type="submission" date="2017-04" db="EMBL/GenBank/DDBJ databases">
        <title>Novel microbial lineages endemic to geothermal iron-oxide mats fill important gaps in the evolutionary history of Archaea.</title>
        <authorList>
            <person name="Jay Z.J."/>
            <person name="Beam J.P."/>
            <person name="Dlakic M."/>
            <person name="Rusch D.B."/>
            <person name="Kozubal M.A."/>
            <person name="Inskeep W.P."/>
        </authorList>
    </citation>
    <scope>NUCLEOTIDE SEQUENCE [LARGE SCALE GENOMIC DNA]</scope>
    <source>
        <strain evidence="2">ECH_B_2</strain>
    </source>
</reference>